<keyword evidence="5 7" id="KW-1133">Transmembrane helix</keyword>
<evidence type="ECO:0000256" key="5">
    <source>
        <dbReference type="ARBA" id="ARBA00022989"/>
    </source>
</evidence>
<evidence type="ECO:0000256" key="3">
    <source>
        <dbReference type="ARBA" id="ARBA00022692"/>
    </source>
</evidence>
<keyword evidence="4" id="KW-0029">Amino-acid transport</keyword>
<dbReference type="Proteomes" id="UP000319716">
    <property type="component" value="Unassembled WGS sequence"/>
</dbReference>
<gene>
    <name evidence="8" type="ORF">NBRC111894_2706</name>
</gene>
<dbReference type="AlphaFoldDB" id="A0A4Y1ZDH2"/>
<keyword evidence="6 7" id="KW-0472">Membrane</keyword>
<proteinExistence type="inferred from homology"/>
<evidence type="ECO:0000256" key="4">
    <source>
        <dbReference type="ARBA" id="ARBA00022970"/>
    </source>
</evidence>
<evidence type="ECO:0000256" key="7">
    <source>
        <dbReference type="SAM" id="Phobius"/>
    </source>
</evidence>
<accession>A0A4Y1ZDH2</accession>
<evidence type="ECO:0000313" key="9">
    <source>
        <dbReference type="Proteomes" id="UP000319716"/>
    </source>
</evidence>
<organism evidence="8 9">
    <name type="scientific">Sporolactobacillus inulinus</name>
    <dbReference type="NCBI Taxonomy" id="2078"/>
    <lineage>
        <taxon>Bacteria</taxon>
        <taxon>Bacillati</taxon>
        <taxon>Bacillota</taxon>
        <taxon>Bacilli</taxon>
        <taxon>Bacillales</taxon>
        <taxon>Sporolactobacillaceae</taxon>
        <taxon>Sporolactobacillus</taxon>
    </lineage>
</organism>
<sequence length="75" mass="8639">MPAMMNEFITLTKDSAIVSTIAVTDMMRRSQIVSAEYYMYFPPMFVAFIMYYIVVLILTAVGGRIERRLSRSDQS</sequence>
<protein>
    <submittedName>
        <fullName evidence="8">Amino acid ABC transporter, permease protein</fullName>
    </submittedName>
</protein>
<dbReference type="InterPro" id="IPR043429">
    <property type="entry name" value="ArtM/GltK/GlnP/TcyL/YhdX-like"/>
</dbReference>
<feature type="transmembrane region" description="Helical" evidence="7">
    <location>
        <begin position="37"/>
        <end position="61"/>
    </location>
</feature>
<keyword evidence="3 7" id="KW-0812">Transmembrane</keyword>
<name>A0A4Y1ZDH2_9BACL</name>
<dbReference type="PANTHER" id="PTHR30614">
    <property type="entry name" value="MEMBRANE COMPONENT OF AMINO ACID ABC TRANSPORTER"/>
    <property type="match status" value="1"/>
</dbReference>
<keyword evidence="4" id="KW-0813">Transport</keyword>
<evidence type="ECO:0000313" key="8">
    <source>
        <dbReference type="EMBL" id="GAY77152.1"/>
    </source>
</evidence>
<reference evidence="8 9" key="1">
    <citation type="submission" date="2017-11" db="EMBL/GenBank/DDBJ databases">
        <title>Draft Genome Sequence of Sporolactobacillus inulinus NBRC 111894 Isolated from Koso, a Japanese Sugar-Vegetable Fermented Beverage.</title>
        <authorList>
            <person name="Chiou T.Y."/>
            <person name="Oshima K."/>
            <person name="Suda W."/>
            <person name="Hattori M."/>
            <person name="Takahashi T."/>
        </authorList>
    </citation>
    <scope>NUCLEOTIDE SEQUENCE [LARGE SCALE GENOMIC DNA]</scope>
    <source>
        <strain evidence="8 9">NBRC111894</strain>
    </source>
</reference>
<dbReference type="InterPro" id="IPR035906">
    <property type="entry name" value="MetI-like_sf"/>
</dbReference>
<dbReference type="GO" id="GO:0055085">
    <property type="term" value="P:transmembrane transport"/>
    <property type="evidence" value="ECO:0007669"/>
    <property type="project" value="InterPro"/>
</dbReference>
<comment type="subcellular location">
    <subcellularLocation>
        <location evidence="1">Membrane</location>
        <topology evidence="1">Multi-pass membrane protein</topology>
    </subcellularLocation>
</comment>
<evidence type="ECO:0000256" key="2">
    <source>
        <dbReference type="ARBA" id="ARBA00010072"/>
    </source>
</evidence>
<comment type="similarity">
    <text evidence="2">Belongs to the binding-protein-dependent transport system permease family. HisMQ subfamily.</text>
</comment>
<dbReference type="GO" id="GO:0006865">
    <property type="term" value="P:amino acid transport"/>
    <property type="evidence" value="ECO:0007669"/>
    <property type="project" value="UniProtKB-KW"/>
</dbReference>
<evidence type="ECO:0000256" key="1">
    <source>
        <dbReference type="ARBA" id="ARBA00004141"/>
    </source>
</evidence>
<comment type="caution">
    <text evidence="8">The sequence shown here is derived from an EMBL/GenBank/DDBJ whole genome shotgun (WGS) entry which is preliminary data.</text>
</comment>
<dbReference type="EMBL" id="BEXB01000022">
    <property type="protein sequence ID" value="GAY77152.1"/>
    <property type="molecule type" value="Genomic_DNA"/>
</dbReference>
<dbReference type="GO" id="GO:0005886">
    <property type="term" value="C:plasma membrane"/>
    <property type="evidence" value="ECO:0007669"/>
    <property type="project" value="TreeGrafter"/>
</dbReference>
<dbReference type="Gene3D" id="1.10.3720.10">
    <property type="entry name" value="MetI-like"/>
    <property type="match status" value="1"/>
</dbReference>
<dbReference type="SUPFAM" id="SSF161098">
    <property type="entry name" value="MetI-like"/>
    <property type="match status" value="1"/>
</dbReference>
<evidence type="ECO:0000256" key="6">
    <source>
        <dbReference type="ARBA" id="ARBA00023136"/>
    </source>
</evidence>
<dbReference type="PANTHER" id="PTHR30614:SF20">
    <property type="entry name" value="GLUTAMINE TRANSPORT SYSTEM PERMEASE PROTEIN GLNP"/>
    <property type="match status" value="1"/>
</dbReference>